<dbReference type="Pfam" id="PF00892">
    <property type="entry name" value="EamA"/>
    <property type="match status" value="1"/>
</dbReference>
<dbReference type="EMBL" id="VITV01000003">
    <property type="protein sequence ID" value="TWB77651.1"/>
    <property type="molecule type" value="Genomic_DNA"/>
</dbReference>
<feature type="transmembrane region" description="Helical" evidence="1">
    <location>
        <begin position="39"/>
        <end position="59"/>
    </location>
</feature>
<dbReference type="RefSeq" id="WP_145610228.1">
    <property type="nucleotide sequence ID" value="NZ_VITV01000003.1"/>
</dbReference>
<organism evidence="3 4">
    <name type="scientific">Nitrospirillum amazonense</name>
    <dbReference type="NCBI Taxonomy" id="28077"/>
    <lineage>
        <taxon>Bacteria</taxon>
        <taxon>Pseudomonadati</taxon>
        <taxon>Pseudomonadota</taxon>
        <taxon>Alphaproteobacteria</taxon>
        <taxon>Rhodospirillales</taxon>
        <taxon>Azospirillaceae</taxon>
        <taxon>Nitrospirillum</taxon>
    </lineage>
</organism>
<keyword evidence="1" id="KW-1133">Transmembrane helix</keyword>
<feature type="transmembrane region" description="Helical" evidence="1">
    <location>
        <begin position="233"/>
        <end position="254"/>
    </location>
</feature>
<feature type="transmembrane region" description="Helical" evidence="1">
    <location>
        <begin position="160"/>
        <end position="180"/>
    </location>
</feature>
<keyword evidence="1" id="KW-0472">Membrane</keyword>
<dbReference type="GO" id="GO:0016020">
    <property type="term" value="C:membrane"/>
    <property type="evidence" value="ECO:0007669"/>
    <property type="project" value="InterPro"/>
</dbReference>
<feature type="domain" description="EamA" evidence="2">
    <location>
        <begin position="10"/>
        <end position="142"/>
    </location>
</feature>
<feature type="transmembrane region" description="Helical" evidence="1">
    <location>
        <begin position="127"/>
        <end position="148"/>
    </location>
</feature>
<dbReference type="AlphaFoldDB" id="A0A560K2V9"/>
<sequence length="333" mass="34947">MRTDRTILAGIGCGVMAGAFWGVVFLGPRVLQAFSPLQLAASRYLLYGLVSGVLILPRWRLLKAQVGHGEWLALLRLSLLGNIVYYIFLASAVHLAGVAATSLVIGLLPMAVTLVGSREQGAVPLRALILPLSLGVAGVSLIGADLMGRPGVGEISVAERFLGLACAGGALACWTLYAVLNSRWLARLPAVSAHDWSLLTGVATGALALLLALPAFLWHTTPNAAGPHAVGDWALFWGVSAGVAIGASVVGNALWNRASRLLPLTLVGQMILFETLFALLYGFLWDTRWPTLLEGLAILALVASVGLCVGRHQRRPEDAAPEAVCPEAASEAT</sequence>
<protein>
    <submittedName>
        <fullName evidence="3">Drug/metabolite transporter (DMT)-like permease</fullName>
    </submittedName>
</protein>
<feature type="transmembrane region" description="Helical" evidence="1">
    <location>
        <begin position="289"/>
        <end position="309"/>
    </location>
</feature>
<proteinExistence type="predicted"/>
<evidence type="ECO:0000313" key="4">
    <source>
        <dbReference type="Proteomes" id="UP000320516"/>
    </source>
</evidence>
<evidence type="ECO:0000259" key="2">
    <source>
        <dbReference type="Pfam" id="PF00892"/>
    </source>
</evidence>
<dbReference type="Proteomes" id="UP000320516">
    <property type="component" value="Unassembled WGS sequence"/>
</dbReference>
<feature type="transmembrane region" description="Helical" evidence="1">
    <location>
        <begin position="7"/>
        <end position="27"/>
    </location>
</feature>
<evidence type="ECO:0000256" key="1">
    <source>
        <dbReference type="SAM" id="Phobius"/>
    </source>
</evidence>
<evidence type="ECO:0000313" key="3">
    <source>
        <dbReference type="EMBL" id="TWB77651.1"/>
    </source>
</evidence>
<reference evidence="3 4" key="1">
    <citation type="submission" date="2019-06" db="EMBL/GenBank/DDBJ databases">
        <title>Genomic Encyclopedia of Type Strains, Phase IV (KMG-V): Genome sequencing to study the core and pangenomes of soil and plant-associated prokaryotes.</title>
        <authorList>
            <person name="Whitman W."/>
        </authorList>
    </citation>
    <scope>NUCLEOTIDE SEQUENCE [LARGE SCALE GENOMIC DNA]</scope>
    <source>
        <strain evidence="3 4">BR 12005</strain>
    </source>
</reference>
<accession>A0A560K2V9</accession>
<feature type="transmembrane region" description="Helical" evidence="1">
    <location>
        <begin position="71"/>
        <end position="89"/>
    </location>
</feature>
<name>A0A560K2V9_9PROT</name>
<feature type="transmembrane region" description="Helical" evidence="1">
    <location>
        <begin position="196"/>
        <end position="218"/>
    </location>
</feature>
<comment type="caution">
    <text evidence="3">The sequence shown here is derived from an EMBL/GenBank/DDBJ whole genome shotgun (WGS) entry which is preliminary data.</text>
</comment>
<dbReference type="InterPro" id="IPR000620">
    <property type="entry name" value="EamA_dom"/>
</dbReference>
<feature type="transmembrane region" description="Helical" evidence="1">
    <location>
        <begin position="95"/>
        <end position="115"/>
    </location>
</feature>
<keyword evidence="1" id="KW-0812">Transmembrane</keyword>
<gene>
    <name evidence="3" type="ORF">FBZ87_103470</name>
</gene>
<feature type="transmembrane region" description="Helical" evidence="1">
    <location>
        <begin position="261"/>
        <end position="283"/>
    </location>
</feature>